<feature type="region of interest" description="Disordered" evidence="1">
    <location>
        <begin position="7"/>
        <end position="35"/>
    </location>
</feature>
<dbReference type="Proteomes" id="UP000792457">
    <property type="component" value="Unassembled WGS sequence"/>
</dbReference>
<dbReference type="OrthoDB" id="10017054at2759"/>
<dbReference type="PANTHER" id="PTHR23167">
    <property type="entry name" value="CALPONIN HOMOLOGY DOMAIN-CONTAINING PROTEIN DDB_G0272472-RELATED"/>
    <property type="match status" value="1"/>
</dbReference>
<proteinExistence type="predicted"/>
<feature type="compositionally biased region" description="Basic and acidic residues" evidence="1">
    <location>
        <begin position="482"/>
        <end position="509"/>
    </location>
</feature>
<organism evidence="3 4">
    <name type="scientific">Ladona fulva</name>
    <name type="common">Scarce chaser dragonfly</name>
    <name type="synonym">Libellula fulva</name>
    <dbReference type="NCBI Taxonomy" id="123851"/>
    <lineage>
        <taxon>Eukaryota</taxon>
        <taxon>Metazoa</taxon>
        <taxon>Ecdysozoa</taxon>
        <taxon>Arthropoda</taxon>
        <taxon>Hexapoda</taxon>
        <taxon>Insecta</taxon>
        <taxon>Pterygota</taxon>
        <taxon>Palaeoptera</taxon>
        <taxon>Odonata</taxon>
        <taxon>Epiprocta</taxon>
        <taxon>Anisoptera</taxon>
        <taxon>Libelluloidea</taxon>
        <taxon>Libellulidae</taxon>
        <taxon>Ladona</taxon>
    </lineage>
</organism>
<feature type="region of interest" description="Disordered" evidence="1">
    <location>
        <begin position="478"/>
        <end position="509"/>
    </location>
</feature>
<gene>
    <name evidence="3" type="ORF">J437_LFUL010243</name>
</gene>
<feature type="compositionally biased region" description="Basic and acidic residues" evidence="1">
    <location>
        <begin position="853"/>
        <end position="868"/>
    </location>
</feature>
<dbReference type="Pfam" id="PF12130">
    <property type="entry name" value="bMERB_dom"/>
    <property type="match status" value="1"/>
</dbReference>
<comment type="caution">
    <text evidence="3">The sequence shown here is derived from an EMBL/GenBank/DDBJ whole genome shotgun (WGS) entry which is preliminary data.</text>
</comment>
<feature type="domain" description="BMERB" evidence="2">
    <location>
        <begin position="913"/>
        <end position="1074"/>
    </location>
</feature>
<feature type="region of interest" description="Disordered" evidence="1">
    <location>
        <begin position="79"/>
        <end position="151"/>
    </location>
</feature>
<dbReference type="InterPro" id="IPR050540">
    <property type="entry name" value="F-actin_Monoox_Mical"/>
</dbReference>
<feature type="compositionally biased region" description="Low complexity" evidence="1">
    <location>
        <begin position="755"/>
        <end position="777"/>
    </location>
</feature>
<evidence type="ECO:0000313" key="4">
    <source>
        <dbReference type="Proteomes" id="UP000792457"/>
    </source>
</evidence>
<accession>A0A8K0KAT7</accession>
<dbReference type="Gene3D" id="2.10.110.10">
    <property type="entry name" value="Cysteine Rich Protein"/>
    <property type="match status" value="1"/>
</dbReference>
<reference evidence="3" key="1">
    <citation type="submission" date="2013-04" db="EMBL/GenBank/DDBJ databases">
        <authorList>
            <person name="Qu J."/>
            <person name="Murali S.C."/>
            <person name="Bandaranaike D."/>
            <person name="Bellair M."/>
            <person name="Blankenburg K."/>
            <person name="Chao H."/>
            <person name="Dinh H."/>
            <person name="Doddapaneni H."/>
            <person name="Downs B."/>
            <person name="Dugan-Rocha S."/>
            <person name="Elkadiri S."/>
            <person name="Gnanaolivu R.D."/>
            <person name="Hernandez B."/>
            <person name="Javaid M."/>
            <person name="Jayaseelan J.C."/>
            <person name="Lee S."/>
            <person name="Li M."/>
            <person name="Ming W."/>
            <person name="Munidasa M."/>
            <person name="Muniz J."/>
            <person name="Nguyen L."/>
            <person name="Ongeri F."/>
            <person name="Osuji N."/>
            <person name="Pu L.-L."/>
            <person name="Puazo M."/>
            <person name="Qu C."/>
            <person name="Quiroz J."/>
            <person name="Raj R."/>
            <person name="Weissenberger G."/>
            <person name="Xin Y."/>
            <person name="Zou X."/>
            <person name="Han Y."/>
            <person name="Richards S."/>
            <person name="Worley K."/>
            <person name="Muzny D."/>
            <person name="Gibbs R."/>
        </authorList>
    </citation>
    <scope>NUCLEOTIDE SEQUENCE</scope>
    <source>
        <strain evidence="3">Sampled in the wild</strain>
    </source>
</reference>
<evidence type="ECO:0000313" key="3">
    <source>
        <dbReference type="EMBL" id="KAG8230744.1"/>
    </source>
</evidence>
<name>A0A8K0KAT7_LADFU</name>
<dbReference type="PANTHER" id="PTHR23167:SF84">
    <property type="entry name" value="ALPHA ACTININ 3-RELATED"/>
    <property type="match status" value="1"/>
</dbReference>
<feature type="region of interest" description="Disordered" evidence="1">
    <location>
        <begin position="576"/>
        <end position="596"/>
    </location>
</feature>
<dbReference type="InterPro" id="IPR022735">
    <property type="entry name" value="bMERB_dom"/>
</dbReference>
<reference evidence="3" key="2">
    <citation type="submission" date="2017-10" db="EMBL/GenBank/DDBJ databases">
        <title>Ladona fulva Genome sequencing and assembly.</title>
        <authorList>
            <person name="Murali S."/>
            <person name="Richards S."/>
            <person name="Bandaranaike D."/>
            <person name="Bellair M."/>
            <person name="Blankenburg K."/>
            <person name="Chao H."/>
            <person name="Dinh H."/>
            <person name="Doddapaneni H."/>
            <person name="Dugan-Rocha S."/>
            <person name="Elkadiri S."/>
            <person name="Gnanaolivu R."/>
            <person name="Hernandez B."/>
            <person name="Skinner E."/>
            <person name="Javaid M."/>
            <person name="Lee S."/>
            <person name="Li M."/>
            <person name="Ming W."/>
            <person name="Munidasa M."/>
            <person name="Muniz J."/>
            <person name="Nguyen L."/>
            <person name="Hughes D."/>
            <person name="Osuji N."/>
            <person name="Pu L.-L."/>
            <person name="Puazo M."/>
            <person name="Qu C."/>
            <person name="Quiroz J."/>
            <person name="Raj R."/>
            <person name="Weissenberger G."/>
            <person name="Xin Y."/>
            <person name="Zou X."/>
            <person name="Han Y."/>
            <person name="Worley K."/>
            <person name="Muzny D."/>
            <person name="Gibbs R."/>
        </authorList>
    </citation>
    <scope>NUCLEOTIDE SEQUENCE</scope>
    <source>
        <strain evidence="3">Sampled in the wild</strain>
    </source>
</reference>
<feature type="compositionally biased region" description="Basic and acidic residues" evidence="1">
    <location>
        <begin position="249"/>
        <end position="271"/>
    </location>
</feature>
<dbReference type="EMBL" id="KZ308508">
    <property type="protein sequence ID" value="KAG8230744.1"/>
    <property type="molecule type" value="Genomic_DNA"/>
</dbReference>
<protein>
    <recommendedName>
        <fullName evidence="2">BMERB domain-containing protein</fullName>
    </recommendedName>
</protein>
<feature type="compositionally biased region" description="Basic and acidic residues" evidence="1">
    <location>
        <begin position="7"/>
        <end position="19"/>
    </location>
</feature>
<evidence type="ECO:0000259" key="2">
    <source>
        <dbReference type="PROSITE" id="PS51848"/>
    </source>
</evidence>
<keyword evidence="4" id="KW-1185">Reference proteome</keyword>
<feature type="compositionally biased region" description="Pro residues" evidence="1">
    <location>
        <begin position="733"/>
        <end position="745"/>
    </location>
</feature>
<feature type="region of interest" description="Disordered" evidence="1">
    <location>
        <begin position="206"/>
        <end position="276"/>
    </location>
</feature>
<feature type="region of interest" description="Disordered" evidence="1">
    <location>
        <begin position="303"/>
        <end position="324"/>
    </location>
</feature>
<feature type="compositionally biased region" description="Pro residues" evidence="1">
    <location>
        <begin position="785"/>
        <end position="806"/>
    </location>
</feature>
<feature type="compositionally biased region" description="Basic and acidic residues" evidence="1">
    <location>
        <begin position="206"/>
        <end position="233"/>
    </location>
</feature>
<feature type="region of interest" description="Disordered" evidence="1">
    <location>
        <begin position="630"/>
        <end position="923"/>
    </location>
</feature>
<dbReference type="SMART" id="SM01203">
    <property type="entry name" value="DUF3585"/>
    <property type="match status" value="1"/>
</dbReference>
<dbReference type="PROSITE" id="PS51848">
    <property type="entry name" value="BMERB"/>
    <property type="match status" value="1"/>
</dbReference>
<sequence length="1087" mass="120259">MPVFIAERLRIPHLPRTERGEEDSGGGNSSPPSQQSFLLMHRTCFRCARCRTQLSPAGGYYETESGAFCCEVCPDEEPASPVHRPARNSHGDPEGTLAVQTDEESEPEDHSDAAVGSNMDSYSEDFESALEASGGVGDSSPVHTAIPDGASSSLDGIQLPCNVQASDGAISLNAKSSSSNSSYLSFKSHPESSPIIKRINEVISEERAEADGQKKPSENKSESKEPESQHYKSDVSQFVQRLRPTNVIEKGDDGGVKALGKEEVGSSKEEVSGQSNRPFSVVDRVRMFEREVKVRQSLPKDNKPVVVKEMDQNVRETESVPAKKEAAIDAVGSLSVSETSVTTSIGSKYIPKEESKGAPEVKESILRKSIEDIPFMDENGGTSLNEEITEIPVKDTINLKDEESQLDIPIEEKMEVVNKETNSEFPHQEQPPQCKEEVISLPREEAATGSGGNANASLLESIDAAKSEGSMQLKSVVSSLEVKTEKIGDVDQEKPSEESVKLEEDEKEEVIAEDKKEEAVVEEFAVEDKVVLKSKLKEEPSDSITVVIDSPKEEASASKLEGKKIKVYPKPSDKINYPVDLNPFGDEDEEEESKTAQVVKKKIIPVSLNPFGSSDEEEEEEVVLRKKIPVPAIRKSLNALDTVGRSKRHSSEERTNPFWSAGEEDDDDGFPREKTRRKSQSNVSDADRPVPKPRTVWNSATSTPEPSPKPRRDASPCKSAESTLTRRRKKKPAPPPPLPTTPQPVPRSSTPTPLPSADVSIASSPSVSTTTSPGGTPRRPRKSRPAPPRPGDSPAQPRPSSPPRPESPSSSRDIVPLLPVSPSEDEDAVETTSTKEESDVNVPPPSPSHSKRPPPESEKRQKDAENRNRRSRTSVGEEEETQKEEVVQVVNERPPDKSTFGQWKRKKGPAPPRPLPPKRKINPHVPMSEIRRELCDIEVQQMELERQGVALERAIRARFQQEDSPNDAWIPAEVEAQVLQLFELVNEKNELFRRQAELMYMRRQLRLEEEHADLEFQIRCLMERPASLKTDADKEREEMLIQRLVEVVEARDEVVQCLESDRLREAQEDVTVRARLAGAFPGQLLVV</sequence>
<evidence type="ECO:0000256" key="1">
    <source>
        <dbReference type="SAM" id="MobiDB-lite"/>
    </source>
</evidence>
<dbReference type="AlphaFoldDB" id="A0A8K0KAT7"/>